<evidence type="ECO:0000256" key="2">
    <source>
        <dbReference type="ARBA" id="ARBA00048548"/>
    </source>
</evidence>
<gene>
    <name evidence="3" type="primary">bipA</name>
    <name evidence="5" type="ORF">HDE69_003477</name>
</gene>
<keyword evidence="1 3" id="KW-0342">GTP-binding</keyword>
<dbReference type="SUPFAM" id="SSF52540">
    <property type="entry name" value="P-loop containing nucleoside triphosphate hydrolases"/>
    <property type="match status" value="1"/>
</dbReference>
<dbReference type="FunFam" id="3.30.70.240:FF:000002">
    <property type="entry name" value="GTP-binding protein TypA"/>
    <property type="match status" value="1"/>
</dbReference>
<feature type="binding site" evidence="3">
    <location>
        <begin position="127"/>
        <end position="130"/>
    </location>
    <ligand>
        <name>GTP</name>
        <dbReference type="ChEBI" id="CHEBI:37565"/>
    </ligand>
</feature>
<dbReference type="SMART" id="SM00838">
    <property type="entry name" value="EFG_C"/>
    <property type="match status" value="1"/>
</dbReference>
<dbReference type="CDD" id="cd01891">
    <property type="entry name" value="TypA_BipA"/>
    <property type="match status" value="1"/>
</dbReference>
<dbReference type="FunFam" id="2.40.30.10:FF:000016">
    <property type="entry name" value="GTP-binding protein TypA"/>
    <property type="match status" value="1"/>
</dbReference>
<name>A0A7W9DKN0_9SPHI</name>
<dbReference type="InterPro" id="IPR006298">
    <property type="entry name" value="BipA"/>
</dbReference>
<dbReference type="InterPro" id="IPR004161">
    <property type="entry name" value="EFTu-like_2"/>
</dbReference>
<dbReference type="Pfam" id="PF21018">
    <property type="entry name" value="BipA_C"/>
    <property type="match status" value="1"/>
</dbReference>
<dbReference type="InterPro" id="IPR027417">
    <property type="entry name" value="P-loop_NTPase"/>
</dbReference>
<dbReference type="InterPro" id="IPR031157">
    <property type="entry name" value="G_TR_CS"/>
</dbReference>
<protein>
    <recommendedName>
        <fullName evidence="3">Large ribosomal subunit assembly factor BipA</fullName>
        <ecNumber evidence="3">3.6.5.-</ecNumber>
    </recommendedName>
    <alternativeName>
        <fullName evidence="3">GTP-binding protein BipA</fullName>
    </alternativeName>
</protein>
<dbReference type="InterPro" id="IPR047041">
    <property type="entry name" value="BipA_GTP-bd_dom"/>
</dbReference>
<evidence type="ECO:0000256" key="1">
    <source>
        <dbReference type="ARBA" id="ARBA00023134"/>
    </source>
</evidence>
<keyword evidence="3" id="KW-0378">Hydrolase</keyword>
<dbReference type="AlphaFoldDB" id="A0A7W9DKN0"/>
<dbReference type="NCBIfam" id="TIGR01394">
    <property type="entry name" value="TypA_BipA"/>
    <property type="match status" value="1"/>
</dbReference>
<comment type="similarity">
    <text evidence="3">Belongs to the TRAFAC class translation factor GTPase superfamily. Classic translation factor GTPase family. BipA subfamily.</text>
</comment>
<feature type="binding site" evidence="3">
    <location>
        <begin position="14"/>
        <end position="19"/>
    </location>
    <ligand>
        <name>GTP</name>
        <dbReference type="ChEBI" id="CHEBI:37565"/>
    </ligand>
</feature>
<dbReference type="GO" id="GO:0019843">
    <property type="term" value="F:rRNA binding"/>
    <property type="evidence" value="ECO:0007669"/>
    <property type="project" value="UniProtKB-KW"/>
</dbReference>
<dbReference type="GO" id="GO:0003924">
    <property type="term" value="F:GTPase activity"/>
    <property type="evidence" value="ECO:0007669"/>
    <property type="project" value="UniProtKB-UniRule"/>
</dbReference>
<keyword evidence="3" id="KW-0690">Ribosome biogenesis</keyword>
<dbReference type="EMBL" id="JACHCF010000008">
    <property type="protein sequence ID" value="MBB5622402.1"/>
    <property type="molecule type" value="Genomic_DNA"/>
</dbReference>
<dbReference type="InterPro" id="IPR042116">
    <property type="entry name" value="TypA/BipA_C"/>
</dbReference>
<dbReference type="InterPro" id="IPR048876">
    <property type="entry name" value="BipA_C"/>
</dbReference>
<accession>A0A7W9DKN0</accession>
<sequence>MQKIRNIAIIAHVDHGKTTLVDKILHTCSIFRDNEQTGDLILDNNDLERERGITIVSKNVSVMYKDIKINIIDTPGHADFGGEVERVLKMADGVLLLCDAFEGAMPQTRFVTQKALALGLKPIVVVNKVDKENCRPEEVYEQIFELFFNLEATEDQLDFPVIYGSSKQGWMSTDYTKPTTDIFPLLDAVVANIPAPQLIEGTLQMQITSLDYSSFVGRIAVGRVHRGSIKENQPVTLIKRDGKMVKSRVKELYTFEGLGKIRTTEVFSGDICAVVGIDGFDIGDTIADFEAPEQLPVIKIDEPTMNMLFTINNSPFFGKEGKFVTSQRIKERLYKEMEKNLALKVVETESPDAYLVYGRGILHLSVLIETMRREGYEIQVGQPQVIIKEIDGKKCEPVETLIVDVPGEVAGKVIELVTQRKGELLIMEPKGDLQHLEFEIPARGIIGLRNNVLTATGGEAIMAHRFKAYEPWKGTIPGRLNGVLVSMEKGSTTAYSIDKLQDRGRFFVDPGVDVYEGQIMGEHIRDNDLVVNIVKGKALTNMRASGTDDSNRIAPAIKFSLEEAMEYIQADEYIEITPLSMRLRKIYLTEGERKIKGKNF</sequence>
<dbReference type="InterPro" id="IPR000795">
    <property type="entry name" value="T_Tr_GTP-bd_dom"/>
</dbReference>
<dbReference type="GO" id="GO:0005829">
    <property type="term" value="C:cytosol"/>
    <property type="evidence" value="ECO:0007669"/>
    <property type="project" value="TreeGrafter"/>
</dbReference>
<dbReference type="NCBIfam" id="TIGR00231">
    <property type="entry name" value="small_GTP"/>
    <property type="match status" value="1"/>
</dbReference>
<dbReference type="InterPro" id="IPR005225">
    <property type="entry name" value="Small_GTP-bd"/>
</dbReference>
<dbReference type="InterPro" id="IPR047042">
    <property type="entry name" value="BipA_II"/>
</dbReference>
<keyword evidence="3" id="KW-0820">tRNA-binding</keyword>
<dbReference type="SUPFAM" id="SSF54980">
    <property type="entry name" value="EF-G C-terminal domain-like"/>
    <property type="match status" value="2"/>
</dbReference>
<dbReference type="CDD" id="cd16263">
    <property type="entry name" value="BipA_III"/>
    <property type="match status" value="1"/>
</dbReference>
<dbReference type="CDD" id="cd03691">
    <property type="entry name" value="BipA_TypA_II"/>
    <property type="match status" value="1"/>
</dbReference>
<dbReference type="PANTHER" id="PTHR42908:SF8">
    <property type="entry name" value="TR-TYPE G DOMAIN-CONTAINING PROTEIN"/>
    <property type="match status" value="1"/>
</dbReference>
<dbReference type="GO" id="GO:0043022">
    <property type="term" value="F:ribosome binding"/>
    <property type="evidence" value="ECO:0007669"/>
    <property type="project" value="UniProtKB-UniRule"/>
</dbReference>
<comment type="subcellular location">
    <subcellularLocation>
        <location evidence="3">Cytoplasm</location>
    </subcellularLocation>
    <text evidence="3">Binds to ribosomes.</text>
</comment>
<dbReference type="HAMAP" id="MF_00849">
    <property type="entry name" value="BipA"/>
    <property type="match status" value="1"/>
</dbReference>
<comment type="catalytic activity">
    <reaction evidence="2 3">
        <text>GTP + H2O = GDP + phosphate + H(+)</text>
        <dbReference type="Rhea" id="RHEA:19669"/>
        <dbReference type="ChEBI" id="CHEBI:15377"/>
        <dbReference type="ChEBI" id="CHEBI:15378"/>
        <dbReference type="ChEBI" id="CHEBI:37565"/>
        <dbReference type="ChEBI" id="CHEBI:43474"/>
        <dbReference type="ChEBI" id="CHEBI:58189"/>
    </reaction>
</comment>
<dbReference type="FunFam" id="3.30.70.870:FF:000003">
    <property type="entry name" value="GTP-binding protein TypA"/>
    <property type="match status" value="1"/>
</dbReference>
<reference evidence="5 6" key="1">
    <citation type="submission" date="2020-08" db="EMBL/GenBank/DDBJ databases">
        <title>Genomic Encyclopedia of Type Strains, Phase IV (KMG-V): Genome sequencing to study the core and pangenomes of soil and plant-associated prokaryotes.</title>
        <authorList>
            <person name="Whitman W."/>
        </authorList>
    </citation>
    <scope>NUCLEOTIDE SEQUENCE [LARGE SCALE GENOMIC DNA]</scope>
    <source>
        <strain evidence="5 6">MP7CTX6</strain>
    </source>
</reference>
<dbReference type="GO" id="GO:0000027">
    <property type="term" value="P:ribosomal large subunit assembly"/>
    <property type="evidence" value="ECO:0007669"/>
    <property type="project" value="UniProtKB-UniRule"/>
</dbReference>
<dbReference type="EC" id="3.6.5.-" evidence="3"/>
<dbReference type="Gene3D" id="2.40.50.250">
    <property type="entry name" value="bipa protein"/>
    <property type="match status" value="1"/>
</dbReference>
<dbReference type="Gene3D" id="3.40.50.300">
    <property type="entry name" value="P-loop containing nucleotide triphosphate hydrolases"/>
    <property type="match status" value="1"/>
</dbReference>
<evidence type="ECO:0000313" key="6">
    <source>
        <dbReference type="Proteomes" id="UP000537718"/>
    </source>
</evidence>
<dbReference type="GO" id="GO:1990904">
    <property type="term" value="C:ribonucleoprotein complex"/>
    <property type="evidence" value="ECO:0007669"/>
    <property type="project" value="TreeGrafter"/>
</dbReference>
<dbReference type="InterPro" id="IPR000640">
    <property type="entry name" value="EFG_V-like"/>
</dbReference>
<dbReference type="CDD" id="cd03710">
    <property type="entry name" value="BipA_TypA_C"/>
    <property type="match status" value="1"/>
</dbReference>
<keyword evidence="3" id="KW-0963">Cytoplasm</keyword>
<evidence type="ECO:0000256" key="3">
    <source>
        <dbReference type="HAMAP-Rule" id="MF_00849"/>
    </source>
</evidence>
<evidence type="ECO:0000259" key="4">
    <source>
        <dbReference type="PROSITE" id="PS51722"/>
    </source>
</evidence>
<dbReference type="Pfam" id="PF03144">
    <property type="entry name" value="GTP_EFTU_D2"/>
    <property type="match status" value="1"/>
</dbReference>
<dbReference type="FunFam" id="3.40.50.300:FF:000055">
    <property type="entry name" value="GTP-binding protein TypA"/>
    <property type="match status" value="1"/>
</dbReference>
<dbReference type="FunFam" id="2.40.50.250:FF:000001">
    <property type="entry name" value="GTP-binding protein TypA"/>
    <property type="match status" value="1"/>
</dbReference>
<dbReference type="GO" id="GO:0000049">
    <property type="term" value="F:tRNA binding"/>
    <property type="evidence" value="ECO:0007669"/>
    <property type="project" value="UniProtKB-KW"/>
</dbReference>
<dbReference type="InterPro" id="IPR035647">
    <property type="entry name" value="EFG_III/V"/>
</dbReference>
<comment type="subunit">
    <text evidence="3">Monomer.</text>
</comment>
<dbReference type="InterPro" id="IPR009000">
    <property type="entry name" value="Transl_B-barrel_sf"/>
</dbReference>
<comment type="caution">
    <text evidence="5">The sequence shown here is derived from an EMBL/GenBank/DDBJ whole genome shotgun (WGS) entry which is preliminary data.</text>
</comment>
<keyword evidence="3" id="KW-0699">rRNA-binding</keyword>
<dbReference type="InterPro" id="IPR035651">
    <property type="entry name" value="BipA_V"/>
</dbReference>
<keyword evidence="3" id="KW-0694">RNA-binding</keyword>
<dbReference type="PANTHER" id="PTHR42908">
    <property type="entry name" value="TRANSLATION ELONGATION FACTOR-RELATED"/>
    <property type="match status" value="1"/>
</dbReference>
<keyword evidence="3" id="KW-0547">Nucleotide-binding</keyword>
<dbReference type="RefSeq" id="WP_183868321.1">
    <property type="nucleotide sequence ID" value="NZ_JACHCF010000008.1"/>
</dbReference>
<dbReference type="GO" id="GO:0005525">
    <property type="term" value="F:GTP binding"/>
    <property type="evidence" value="ECO:0007669"/>
    <property type="project" value="UniProtKB-UniRule"/>
</dbReference>
<dbReference type="InterPro" id="IPR047043">
    <property type="entry name" value="BipA_III"/>
</dbReference>
<dbReference type="PRINTS" id="PR00315">
    <property type="entry name" value="ELONGATNFCT"/>
</dbReference>
<dbReference type="Pfam" id="PF00009">
    <property type="entry name" value="GTP_EFTU"/>
    <property type="match status" value="1"/>
</dbReference>
<evidence type="ECO:0000313" key="5">
    <source>
        <dbReference type="EMBL" id="MBB5622402.1"/>
    </source>
</evidence>
<dbReference type="Proteomes" id="UP000537718">
    <property type="component" value="Unassembled WGS sequence"/>
</dbReference>
<dbReference type="Gene3D" id="3.30.70.870">
    <property type="entry name" value="Elongation Factor G (Translational Gtpase), domain 3"/>
    <property type="match status" value="1"/>
</dbReference>
<feature type="domain" description="Tr-type G" evidence="4">
    <location>
        <begin position="2"/>
        <end position="197"/>
    </location>
</feature>
<dbReference type="Gene3D" id="2.40.30.10">
    <property type="entry name" value="Translation factors"/>
    <property type="match status" value="1"/>
</dbReference>
<dbReference type="Gene3D" id="3.30.70.240">
    <property type="match status" value="1"/>
</dbReference>
<dbReference type="SUPFAM" id="SSF50447">
    <property type="entry name" value="Translation proteins"/>
    <property type="match status" value="1"/>
</dbReference>
<dbReference type="PROSITE" id="PS51722">
    <property type="entry name" value="G_TR_2"/>
    <property type="match status" value="1"/>
</dbReference>
<dbReference type="GO" id="GO:0010467">
    <property type="term" value="P:gene expression"/>
    <property type="evidence" value="ECO:0007669"/>
    <property type="project" value="UniProtKB-ARBA"/>
</dbReference>
<proteinExistence type="inferred from homology"/>
<dbReference type="GO" id="GO:0009409">
    <property type="term" value="P:response to cold"/>
    <property type="evidence" value="ECO:0007669"/>
    <property type="project" value="UniProtKB-ARBA"/>
</dbReference>
<comment type="function">
    <text evidence="3">A 50S ribosomal subunit assembly protein with GTPase activity, required for 50S subunit assembly at low temperatures, may also play a role in translation. Binds GTP and analogs. Binds the 70S ribosome between the 30S and 50S subunits, in a similar position as ribosome-bound EF-G; it contacts a number of ribosomal proteins, both rRNAs and the A-site tRNA.</text>
</comment>
<dbReference type="Pfam" id="PF00679">
    <property type="entry name" value="EFG_C"/>
    <property type="match status" value="1"/>
</dbReference>
<organism evidence="5 6">
    <name type="scientific">Pedobacter cryoconitis</name>
    <dbReference type="NCBI Taxonomy" id="188932"/>
    <lineage>
        <taxon>Bacteria</taxon>
        <taxon>Pseudomonadati</taxon>
        <taxon>Bacteroidota</taxon>
        <taxon>Sphingobacteriia</taxon>
        <taxon>Sphingobacteriales</taxon>
        <taxon>Sphingobacteriaceae</taxon>
        <taxon>Pedobacter</taxon>
    </lineage>
</organism>
<dbReference type="PROSITE" id="PS00301">
    <property type="entry name" value="G_TR_1"/>
    <property type="match status" value="1"/>
</dbReference>